<sequence>MGSRNRINWITVLLYVALITAGFGAALGLLSLTGQISLGKDAPAWVQAIGSIVAILIAVAVPSAQHYLTERKQEREMADKARSLGLMLLPHIQEFAERNNAVWTDEDPDEHAQSLGEDACVIGPLAESALNIPPAITAVISRIHELGPAAEGLQRAIYNVTRARELMIVTGATVEHLQSGPLYKSRMATYSKSKFYGLLWDTLAALTTSQNRIEAFFFRPSALNPSD</sequence>
<reference evidence="2" key="2">
    <citation type="journal article" date="2020" name="Front. Microbiol.">
        <title>Genetic Variants of the DSF Quorum Sensing System in Stenotrophomonas maltophilia Influence Virulence and Resistance Phenotypes Among Genotypically Diverse Clinical Isolates.</title>
        <authorList>
            <person name="Yero D."/>
            <person name="Huedo P."/>
            <person name="Conchillo-Sole O."/>
            <person name="Martinez-Servat S."/>
            <person name="Mamat U."/>
            <person name="Coves X."/>
            <person name="Llanas F."/>
            <person name="Roca I."/>
            <person name="Vila J."/>
            <person name="Schaible U.E."/>
            <person name="Daura X."/>
            <person name="Gibert I."/>
        </authorList>
    </citation>
    <scope>NUCLEOTIDE SEQUENCE</scope>
    <source>
        <strain evidence="2">OG156</strain>
    </source>
</reference>
<evidence type="ECO:0000313" key="2">
    <source>
        <dbReference type="EMBL" id="MBA0313177.1"/>
    </source>
</evidence>
<keyword evidence="1" id="KW-1133">Transmembrane helix</keyword>
<accession>A0A2J0T0Y3</accession>
<reference evidence="2" key="1">
    <citation type="submission" date="2018-09" db="EMBL/GenBank/DDBJ databases">
        <authorList>
            <person name="Groschel M."/>
            <person name="Kohl T."/>
            <person name="Conchillo-Sole O."/>
            <person name="Mamat U."/>
            <person name="Yero D."/>
            <person name="Niemann S."/>
            <person name="Daura X."/>
            <person name="Gibert I."/>
        </authorList>
    </citation>
    <scope>NUCLEOTIDE SEQUENCE</scope>
    <source>
        <strain evidence="2">OG156</strain>
    </source>
</reference>
<gene>
    <name evidence="2" type="ORF">D7Y33_19540</name>
</gene>
<dbReference type="RefSeq" id="WP_049430988.1">
    <property type="nucleotide sequence ID" value="NZ_JAXAYY010000009.1"/>
</dbReference>
<dbReference type="Proteomes" id="UP000822271">
    <property type="component" value="Unassembled WGS sequence"/>
</dbReference>
<evidence type="ECO:0008006" key="4">
    <source>
        <dbReference type="Google" id="ProtNLM"/>
    </source>
</evidence>
<protein>
    <recommendedName>
        <fullName evidence="4">Transmembrane protein</fullName>
    </recommendedName>
</protein>
<proteinExistence type="predicted"/>
<evidence type="ECO:0000256" key="1">
    <source>
        <dbReference type="SAM" id="Phobius"/>
    </source>
</evidence>
<organism evidence="2 3">
    <name type="scientific">Stenotrophomonas maltophilia</name>
    <name type="common">Pseudomonas maltophilia</name>
    <name type="synonym">Xanthomonas maltophilia</name>
    <dbReference type="NCBI Taxonomy" id="40324"/>
    <lineage>
        <taxon>Bacteria</taxon>
        <taxon>Pseudomonadati</taxon>
        <taxon>Pseudomonadota</taxon>
        <taxon>Gammaproteobacteria</taxon>
        <taxon>Lysobacterales</taxon>
        <taxon>Lysobacteraceae</taxon>
        <taxon>Stenotrophomonas</taxon>
        <taxon>Stenotrophomonas maltophilia group</taxon>
    </lineage>
</organism>
<comment type="caution">
    <text evidence="2">The sequence shown here is derived from an EMBL/GenBank/DDBJ whole genome shotgun (WGS) entry which is preliminary data.</text>
</comment>
<keyword evidence="1" id="KW-0812">Transmembrane</keyword>
<keyword evidence="1" id="KW-0472">Membrane</keyword>
<dbReference type="EMBL" id="RAUE01000033">
    <property type="protein sequence ID" value="MBA0313177.1"/>
    <property type="molecule type" value="Genomic_DNA"/>
</dbReference>
<evidence type="ECO:0000313" key="3">
    <source>
        <dbReference type="Proteomes" id="UP000822271"/>
    </source>
</evidence>
<dbReference type="AlphaFoldDB" id="A0A2J0T0Y3"/>
<feature type="transmembrane region" description="Helical" evidence="1">
    <location>
        <begin position="12"/>
        <end position="32"/>
    </location>
</feature>
<name>A0A2J0T0Y3_STEMA</name>
<feature type="transmembrane region" description="Helical" evidence="1">
    <location>
        <begin position="44"/>
        <end position="68"/>
    </location>
</feature>